<accession>A0A0F7ZV40</accession>
<proteinExistence type="predicted"/>
<dbReference type="AlphaFoldDB" id="A0A0F7ZV40"/>
<dbReference type="EMBL" id="KQ030514">
    <property type="protein sequence ID" value="KJZ75948.1"/>
    <property type="molecule type" value="Genomic_DNA"/>
</dbReference>
<reference evidence="2 3" key="1">
    <citation type="journal article" date="2014" name="Genome Biol. Evol.">
        <title>Comparative genomics and transcriptomics analyses reveal divergent lifestyle features of nematode endoparasitic fungus Hirsutella minnesotensis.</title>
        <authorList>
            <person name="Lai Y."/>
            <person name="Liu K."/>
            <person name="Zhang X."/>
            <person name="Zhang X."/>
            <person name="Li K."/>
            <person name="Wang N."/>
            <person name="Shu C."/>
            <person name="Wu Y."/>
            <person name="Wang C."/>
            <person name="Bushley K.E."/>
            <person name="Xiang M."/>
            <person name="Liu X."/>
        </authorList>
    </citation>
    <scope>NUCLEOTIDE SEQUENCE [LARGE SCALE GENOMIC DNA]</scope>
    <source>
        <strain evidence="2 3">3608</strain>
    </source>
</reference>
<feature type="region of interest" description="Disordered" evidence="1">
    <location>
        <begin position="1"/>
        <end position="27"/>
    </location>
</feature>
<feature type="region of interest" description="Disordered" evidence="1">
    <location>
        <begin position="102"/>
        <end position="150"/>
    </location>
</feature>
<gene>
    <name evidence="2" type="ORF">HIM_04772</name>
</gene>
<name>A0A0F7ZV40_9HYPO</name>
<sequence length="227" mass="25549">MAIRHSIAANLPKKHKNSPLTEECNPVSNCPSYHTIAQFAETAPPYSPGAVSSPPSSPPARRRPANTRPQSIGLPPIPPLAPQSIVTLHNFRAPSWSANNAPAARQYRNVAERRTSDARYQTANDPTKRHRPSPQPTEGREGSPSSIRPLEDPYLVGEVAAQQARQERLARESGDDILLQEDRQWDWMLAHMRDWDERPRGWARFRRDTDSGQRKKLLHRIGGRLLS</sequence>
<feature type="region of interest" description="Disordered" evidence="1">
    <location>
        <begin position="41"/>
        <end position="78"/>
    </location>
</feature>
<evidence type="ECO:0000313" key="3">
    <source>
        <dbReference type="Proteomes" id="UP000054481"/>
    </source>
</evidence>
<keyword evidence="3" id="KW-1185">Reference proteome</keyword>
<evidence type="ECO:0000313" key="2">
    <source>
        <dbReference type="EMBL" id="KJZ75948.1"/>
    </source>
</evidence>
<dbReference type="OrthoDB" id="4203030at2759"/>
<dbReference type="Proteomes" id="UP000054481">
    <property type="component" value="Unassembled WGS sequence"/>
</dbReference>
<protein>
    <submittedName>
        <fullName evidence="2">Uncharacterized protein</fullName>
    </submittedName>
</protein>
<evidence type="ECO:0000256" key="1">
    <source>
        <dbReference type="SAM" id="MobiDB-lite"/>
    </source>
</evidence>
<organism evidence="2 3">
    <name type="scientific">Hirsutella minnesotensis 3608</name>
    <dbReference type="NCBI Taxonomy" id="1043627"/>
    <lineage>
        <taxon>Eukaryota</taxon>
        <taxon>Fungi</taxon>
        <taxon>Dikarya</taxon>
        <taxon>Ascomycota</taxon>
        <taxon>Pezizomycotina</taxon>
        <taxon>Sordariomycetes</taxon>
        <taxon>Hypocreomycetidae</taxon>
        <taxon>Hypocreales</taxon>
        <taxon>Ophiocordycipitaceae</taxon>
        <taxon>Hirsutella</taxon>
    </lineage>
</organism>